<dbReference type="GO" id="GO:0044778">
    <property type="term" value="P:meiotic DNA integrity checkpoint signaling"/>
    <property type="evidence" value="ECO:0007669"/>
    <property type="project" value="TreeGrafter"/>
</dbReference>
<gene>
    <name evidence="5" type="primary">EOG090X0TJE</name>
</gene>
<organism evidence="5">
    <name type="scientific">Daphnia magna</name>
    <dbReference type="NCBI Taxonomy" id="35525"/>
    <lineage>
        <taxon>Eukaryota</taxon>
        <taxon>Metazoa</taxon>
        <taxon>Ecdysozoa</taxon>
        <taxon>Arthropoda</taxon>
        <taxon>Crustacea</taxon>
        <taxon>Branchiopoda</taxon>
        <taxon>Diplostraca</taxon>
        <taxon>Cladocera</taxon>
        <taxon>Anomopoda</taxon>
        <taxon>Daphniidae</taxon>
        <taxon>Daphnia</taxon>
    </lineage>
</organism>
<dbReference type="PANTHER" id="PTHR12900">
    <property type="entry name" value="MITOTIC AND DNA DAMAGE CHECKPOINT PROTEIN HUS1"/>
    <property type="match status" value="1"/>
</dbReference>
<keyword evidence="3" id="KW-0539">Nucleus</keyword>
<dbReference type="GO" id="GO:0000724">
    <property type="term" value="P:double-strand break repair via homologous recombination"/>
    <property type="evidence" value="ECO:0007669"/>
    <property type="project" value="TreeGrafter"/>
</dbReference>
<evidence type="ECO:0000256" key="3">
    <source>
        <dbReference type="ARBA" id="ARBA00023242"/>
    </source>
</evidence>
<evidence type="ECO:0000256" key="1">
    <source>
        <dbReference type="ARBA" id="ARBA00004123"/>
    </source>
</evidence>
<dbReference type="InterPro" id="IPR007150">
    <property type="entry name" value="HUS1/Mec3"/>
</dbReference>
<dbReference type="EMBL" id="LR013284">
    <property type="protein sequence ID" value="SVE82903.1"/>
    <property type="molecule type" value="mRNA"/>
</dbReference>
<evidence type="ECO:0000256" key="2">
    <source>
        <dbReference type="ARBA" id="ARBA00005563"/>
    </source>
</evidence>
<dbReference type="GO" id="GO:0006289">
    <property type="term" value="P:nucleotide-excision repair"/>
    <property type="evidence" value="ECO:0007669"/>
    <property type="project" value="TreeGrafter"/>
</dbReference>
<dbReference type="GO" id="GO:0033314">
    <property type="term" value="P:mitotic DNA replication checkpoint signaling"/>
    <property type="evidence" value="ECO:0007669"/>
    <property type="project" value="TreeGrafter"/>
</dbReference>
<dbReference type="GO" id="GO:0031573">
    <property type="term" value="P:mitotic intra-S DNA damage checkpoint signaling"/>
    <property type="evidence" value="ECO:0007669"/>
    <property type="project" value="TreeGrafter"/>
</dbReference>
<dbReference type="GO" id="GO:0005730">
    <property type="term" value="C:nucleolus"/>
    <property type="evidence" value="ECO:0007669"/>
    <property type="project" value="InterPro"/>
</dbReference>
<dbReference type="AlphaFoldDB" id="A0A4Y7MRE7"/>
<dbReference type="Gene3D" id="3.70.10.10">
    <property type="match status" value="1"/>
</dbReference>
<comment type="subcellular location">
    <subcellularLocation>
        <location evidence="1">Nucleus</location>
    </subcellularLocation>
</comment>
<dbReference type="InterPro" id="IPR016580">
    <property type="entry name" value="HUS1"/>
</dbReference>
<dbReference type="Pfam" id="PF04005">
    <property type="entry name" value="Hus1"/>
    <property type="match status" value="1"/>
</dbReference>
<dbReference type="PANTHER" id="PTHR12900:SF0">
    <property type="entry name" value="CHECKPOINT PROTEIN"/>
    <property type="match status" value="1"/>
</dbReference>
<accession>A0A4Y7MRE7</accession>
<dbReference type="OrthoDB" id="10063861at2759"/>
<comment type="similarity">
    <text evidence="2 4">Belongs to the HUS1 family.</text>
</comment>
<reference evidence="5" key="1">
    <citation type="submission" date="2018-08" db="EMBL/GenBank/DDBJ databases">
        <authorList>
            <person name="Cornetti L."/>
        </authorList>
    </citation>
    <scope>NUCLEOTIDE SEQUENCE</scope>
    <source>
        <strain evidence="5">RU-SAM-5</strain>
    </source>
</reference>
<dbReference type="PIRSF" id="PIRSF011312">
    <property type="entry name" value="Cell_cycle_HUS1"/>
    <property type="match status" value="1"/>
</dbReference>
<evidence type="ECO:0000256" key="4">
    <source>
        <dbReference type="PIRNR" id="PIRNR011312"/>
    </source>
</evidence>
<sequence length="280" mass="31517">MKFRGKMIDPNCIKQFIGILGCMTKLGKSCILRITTTDLYFIVRESQTISASPLIWCALDEGHFFSEFGMEGLSTVDNEIYLEFVAENVARTLSALKVSGTAKSVKIKLTKKLSSPCLTFEIDLPSGTNHSRLVVHDIPVNLVPRRLWNDYLEPEAMDPDISVHMPQLRLMKSIVERMKNLANMATIHVTSEGLLTLTVETEAVSVTSHFDNLHVEKKSIGKEEEASVTIELKRLSNFLGHEQLNPQKVVCDVLQSKLMHLNFLSDSYTLQYFLPGINDQ</sequence>
<name>A0A4Y7MRE7_9CRUS</name>
<proteinExistence type="evidence at transcript level"/>
<evidence type="ECO:0000313" key="5">
    <source>
        <dbReference type="EMBL" id="SVE82903.1"/>
    </source>
</evidence>
<protein>
    <recommendedName>
        <fullName evidence="4">Checkpoint protein</fullName>
    </recommendedName>
</protein>
<dbReference type="GO" id="GO:0000723">
    <property type="term" value="P:telomere maintenance"/>
    <property type="evidence" value="ECO:0007669"/>
    <property type="project" value="TreeGrafter"/>
</dbReference>
<dbReference type="GO" id="GO:0035861">
    <property type="term" value="C:site of double-strand break"/>
    <property type="evidence" value="ECO:0007669"/>
    <property type="project" value="TreeGrafter"/>
</dbReference>
<dbReference type="GO" id="GO:0030896">
    <property type="term" value="C:checkpoint clamp complex"/>
    <property type="evidence" value="ECO:0007669"/>
    <property type="project" value="InterPro"/>
</dbReference>